<protein>
    <submittedName>
        <fullName evidence="2">Uncharacterized protein</fullName>
    </submittedName>
</protein>
<feature type="signal peptide" evidence="1">
    <location>
        <begin position="1"/>
        <end position="20"/>
    </location>
</feature>
<evidence type="ECO:0000313" key="3">
    <source>
        <dbReference type="Proteomes" id="UP000751190"/>
    </source>
</evidence>
<keyword evidence="3" id="KW-1185">Reference proteome</keyword>
<dbReference type="OrthoDB" id="10514467at2759"/>
<dbReference type="Proteomes" id="UP000751190">
    <property type="component" value="Unassembled WGS sequence"/>
</dbReference>
<feature type="chain" id="PRO_5035241153" evidence="1">
    <location>
        <begin position="21"/>
        <end position="138"/>
    </location>
</feature>
<dbReference type="EMBL" id="JAGTXO010000002">
    <property type="protein sequence ID" value="KAG8469712.1"/>
    <property type="molecule type" value="Genomic_DNA"/>
</dbReference>
<gene>
    <name evidence="2" type="ORF">KFE25_006167</name>
</gene>
<proteinExistence type="predicted"/>
<sequence length="138" mass="14611">MKAGLARLVFTLAVLEQAGASTVGAPGQSPPIGAVYERTLSLPVIGSQTVRIGIISARMATLQLSGALKLDELLSYFPDESGRGLAFVLGARTTALLRRLGVGLQSAEWSPREDVAFVTVAPPFVRPVVLRLERLPDS</sequence>
<name>A0A8J5XWC5_DIALT</name>
<evidence type="ECO:0000313" key="2">
    <source>
        <dbReference type="EMBL" id="KAG8469712.1"/>
    </source>
</evidence>
<keyword evidence="1" id="KW-0732">Signal</keyword>
<reference evidence="2" key="1">
    <citation type="submission" date="2021-05" db="EMBL/GenBank/DDBJ databases">
        <title>The genome of the haptophyte Pavlova lutheri (Diacronema luteri, Pavlovales) - a model for lipid biosynthesis in eukaryotic algae.</title>
        <authorList>
            <person name="Hulatt C.J."/>
            <person name="Posewitz M.C."/>
        </authorList>
    </citation>
    <scope>NUCLEOTIDE SEQUENCE</scope>
    <source>
        <strain evidence="2">NIVA-4/92</strain>
    </source>
</reference>
<accession>A0A8J5XWC5</accession>
<dbReference type="AlphaFoldDB" id="A0A8J5XWC5"/>
<comment type="caution">
    <text evidence="2">The sequence shown here is derived from an EMBL/GenBank/DDBJ whole genome shotgun (WGS) entry which is preliminary data.</text>
</comment>
<organism evidence="2 3">
    <name type="scientific">Diacronema lutheri</name>
    <name type="common">Unicellular marine alga</name>
    <name type="synonym">Monochrysis lutheri</name>
    <dbReference type="NCBI Taxonomy" id="2081491"/>
    <lineage>
        <taxon>Eukaryota</taxon>
        <taxon>Haptista</taxon>
        <taxon>Haptophyta</taxon>
        <taxon>Pavlovophyceae</taxon>
        <taxon>Pavlovales</taxon>
        <taxon>Pavlovaceae</taxon>
        <taxon>Diacronema</taxon>
    </lineage>
</organism>
<evidence type="ECO:0000256" key="1">
    <source>
        <dbReference type="SAM" id="SignalP"/>
    </source>
</evidence>